<evidence type="ECO:0000313" key="2">
    <source>
        <dbReference type="Proteomes" id="UP000319783"/>
    </source>
</evidence>
<protein>
    <submittedName>
        <fullName evidence="1">Uncharacterized protein</fullName>
    </submittedName>
</protein>
<dbReference type="EMBL" id="SULG01000030">
    <property type="protein sequence ID" value="TLD42013.1"/>
    <property type="molecule type" value="Genomic_DNA"/>
</dbReference>
<dbReference type="Proteomes" id="UP000319783">
    <property type="component" value="Unassembled WGS sequence"/>
</dbReference>
<dbReference type="AlphaFoldDB" id="A0A533QBB7"/>
<proteinExistence type="predicted"/>
<comment type="caution">
    <text evidence="1">The sequence shown here is derived from an EMBL/GenBank/DDBJ whole genome shotgun (WGS) entry which is preliminary data.</text>
</comment>
<name>A0A533QBB7_9BACT</name>
<sequence length="48" mass="5599">MYCAIRAKKNYSTPDITGINKSYRNNSKNKTRKILIEILFFGTLIMVE</sequence>
<evidence type="ECO:0000313" key="1">
    <source>
        <dbReference type="EMBL" id="TLD42013.1"/>
    </source>
</evidence>
<organism evidence="1 2">
    <name type="scientific">Candidatus Jettenia ecosi</name>
    <dbReference type="NCBI Taxonomy" id="2494326"/>
    <lineage>
        <taxon>Bacteria</taxon>
        <taxon>Pseudomonadati</taxon>
        <taxon>Planctomycetota</taxon>
        <taxon>Candidatus Brocadiia</taxon>
        <taxon>Candidatus Brocadiales</taxon>
        <taxon>Candidatus Brocadiaceae</taxon>
        <taxon>Candidatus Jettenia</taxon>
    </lineage>
</organism>
<accession>A0A533QBB7</accession>
<gene>
    <name evidence="1" type="ORF">JETT_1722</name>
</gene>
<reference evidence="1 2" key="1">
    <citation type="submission" date="2019-04" db="EMBL/GenBank/DDBJ databases">
        <title>Genome of a novel bacterium Candidatus Jettenia ecosi reconstructed from metagenome of an anammox bioreactor.</title>
        <authorList>
            <person name="Mardanov A.V."/>
            <person name="Beletsky A.V."/>
            <person name="Ravin N.V."/>
            <person name="Botchkova E.A."/>
            <person name="Litti Y.V."/>
            <person name="Nozhevnikova A.N."/>
        </authorList>
    </citation>
    <scope>NUCLEOTIDE SEQUENCE [LARGE SCALE GENOMIC DNA]</scope>
    <source>
        <strain evidence="1">J2</strain>
    </source>
</reference>